<dbReference type="EMBL" id="CNGE01000770">
    <property type="protein sequence ID" value="CKT32065.1"/>
    <property type="molecule type" value="Genomic_DNA"/>
</dbReference>
<dbReference type="EMBL" id="JAGIZI010000002">
    <property type="protein sequence ID" value="MBP0681895.1"/>
    <property type="molecule type" value="Genomic_DNA"/>
</dbReference>
<evidence type="ECO:0000313" key="18">
    <source>
        <dbReference type="Proteomes" id="UP000045842"/>
    </source>
</evidence>
<accession>A0A045J456</accession>
<dbReference type="Proteomes" id="UP000045842">
    <property type="component" value="Unassembled WGS sequence"/>
</dbReference>
<evidence type="ECO:0000313" key="5">
    <source>
        <dbReference type="EMBL" id="CKT32065.1"/>
    </source>
</evidence>
<dbReference type="Proteomes" id="UP000048600">
    <property type="component" value="Unassembled WGS sequence"/>
</dbReference>
<dbReference type="OMA" id="HFVRHIS"/>
<evidence type="ECO:0000313" key="13">
    <source>
        <dbReference type="EMBL" id="OMH58514.1"/>
    </source>
</evidence>
<dbReference type="FunFam" id="3.40.1620.10:FF:000002">
    <property type="entry name" value="Antitoxin"/>
    <property type="match status" value="1"/>
</dbReference>
<dbReference type="PANTHER" id="PTHR35377:SF5">
    <property type="entry name" value="ANTITOXIN VAPB46"/>
    <property type="match status" value="1"/>
</dbReference>
<dbReference type="InterPro" id="IPR036165">
    <property type="entry name" value="YefM-like_sf"/>
</dbReference>
<gene>
    <name evidence="11" type="primary">vapB5</name>
    <name evidence="7" type="synonym">vapB5_1</name>
    <name evidence="3" type="synonym">vapB5_2</name>
    <name evidence="13" type="ORF">A4S10_00664</name>
    <name evidence="15" type="ORF">DKC2_0669</name>
    <name evidence="14" type="ORF">DSJ38_03545</name>
    <name evidence="4" type="ORF">ERS007657_03200</name>
    <name evidence="8" type="ORF">ERS007661_01570</name>
    <name evidence="9" type="ORF">ERS007679_01670</name>
    <name evidence="3" type="ORF">ERS007688_01264</name>
    <name evidence="11" type="ORF">ERS007739_01444</name>
    <name evidence="10" type="ORF">ERS007741_01791</name>
    <name evidence="5" type="ORF">ERS027646_03343</name>
    <name evidence="6" type="ORF">ERS027659_04707</name>
    <name evidence="7" type="ORF">ERS094118_01235</name>
    <name evidence="12" type="ORF">J8J21_01820</name>
</gene>
<evidence type="ECO:0000313" key="3">
    <source>
        <dbReference type="EMBL" id="CFE48861.1"/>
    </source>
</evidence>
<evidence type="ECO:0000313" key="19">
    <source>
        <dbReference type="Proteomes" id="UP000046680"/>
    </source>
</evidence>
<reference evidence="11 23" key="1">
    <citation type="submission" date="2015-03" db="EMBL/GenBank/DDBJ databases">
        <authorList>
            <consortium name="Pathogen Informatics"/>
            <person name="Murphy D."/>
        </authorList>
    </citation>
    <scope>NUCLEOTIDE SEQUENCE</scope>
    <source>
        <strain evidence="7 23">0268S</strain>
        <strain evidence="11">N09902308</strain>
    </source>
</reference>
<reference evidence="16 17" key="2">
    <citation type="submission" date="2015-03" db="EMBL/GenBank/DDBJ databases">
        <authorList>
            <consortium name="Pathogen Informatics"/>
        </authorList>
    </citation>
    <scope>NUCLEOTIDE SEQUENCE [LARGE SCALE GENOMIC DNA]</scope>
    <source>
        <strain evidence="5 22">Bir 172</strain>
        <strain evidence="6 24">Bir 185</strain>
        <strain evidence="4 19">C09601061</strain>
        <strain evidence="8 17">D00501624</strain>
        <strain evidence="9 18">G09801536</strain>
        <strain evidence="3 20">H09601792</strain>
        <strain evidence="16">N09902308</strain>
        <strain evidence="10 21">P00601463</strain>
    </source>
</reference>
<reference evidence="13 25" key="5">
    <citation type="submission" date="2017-02" db="EMBL/GenBank/DDBJ databases">
        <title>Protein polymorphisms may explain contrasting epidemiological fitness of two variants of a multidrug-resistant Mycobacterium tuberculosis strain.</title>
        <authorList>
            <person name="Bigi M.M."/>
            <person name="Lopez B."/>
            <person name="Blanco F.C."/>
            <person name="Sasiain M.C."/>
            <person name="De La Barrera S."/>
            <person name="Ritacco V."/>
            <person name="Bigi F."/>
            <person name="Soria M.A."/>
        </authorList>
    </citation>
    <scope>NUCLEOTIDE SEQUENCE [LARGE SCALE GENOMIC DNA]</scope>
    <source>
        <strain evidence="13 25">6548</strain>
    </source>
</reference>
<evidence type="ECO:0000313" key="27">
    <source>
        <dbReference type="Proteomes" id="UP000300237"/>
    </source>
</evidence>
<dbReference type="EMBL" id="CSAD01000189">
    <property type="protein sequence ID" value="COV35396.1"/>
    <property type="molecule type" value="Genomic_DNA"/>
</dbReference>
<evidence type="ECO:0000313" key="16">
    <source>
        <dbReference type="Proteomes" id="UP000039021"/>
    </source>
</evidence>
<dbReference type="NCBIfam" id="TIGR01552">
    <property type="entry name" value="phd_fam"/>
    <property type="match status" value="1"/>
</dbReference>
<dbReference type="GO" id="GO:0097351">
    <property type="term" value="F:toxin sequestering activity"/>
    <property type="evidence" value="ECO:0007669"/>
    <property type="project" value="TreeGrafter"/>
</dbReference>
<dbReference type="Proteomes" id="UP000046947">
    <property type="component" value="Unassembled WGS sequence"/>
</dbReference>
<evidence type="ECO:0000313" key="23">
    <source>
        <dbReference type="Proteomes" id="UP000050139"/>
    </source>
</evidence>
<reference evidence="13 25" key="3">
    <citation type="submission" date="2016-04" db="EMBL/GenBank/DDBJ databases">
        <authorList>
            <person name="Bigi M."/>
            <person name="Bigi F."/>
            <person name="Soria M.A."/>
        </authorList>
    </citation>
    <scope>NUCLEOTIDE SEQUENCE [LARGE SCALE GENOMIC DNA]</scope>
    <source>
        <strain evidence="13 25">6548</strain>
    </source>
</reference>
<evidence type="ECO:0000313" key="28">
    <source>
        <dbReference type="Proteomes" id="UP000671119"/>
    </source>
</evidence>
<dbReference type="Proteomes" id="UP000048948">
    <property type="component" value="Unassembled WGS sequence"/>
</dbReference>
<dbReference type="EMBL" id="CGCX01001459">
    <property type="protein sequence ID" value="CFR95119.1"/>
    <property type="molecule type" value="Genomic_DNA"/>
</dbReference>
<reference evidence="14 26" key="4">
    <citation type="journal article" date="2017" name="N. Engl. J. Med.">
        <title>Transmission of Extensively Drug-Resistant Tuberculosis in South Africa.</title>
        <authorList>
            <person name="Shah N.S."/>
            <person name="Auld S.C."/>
            <person name="Brust J.C."/>
            <person name="Mathema B."/>
            <person name="Ismail N."/>
            <person name="Moodley P."/>
            <person name="Mlisana K."/>
            <person name="Allana S."/>
            <person name="Campbell A."/>
            <person name="Mthiyane T."/>
            <person name="Morris N."/>
            <person name="Mpangase P."/>
            <person name="van der Meulen H."/>
            <person name="Omar S.V."/>
            <person name="Brown T.S."/>
            <person name="Narechania A."/>
            <person name="Shaskina E."/>
            <person name="Kapwata T."/>
            <person name="Kreiswirth B."/>
            <person name="Gandhi N.R."/>
        </authorList>
    </citation>
    <scope>NUCLEOTIDE SEQUENCE [LARGE SCALE GENOMIC DNA]</scope>
    <source>
        <strain evidence="14 26">32301_S10</strain>
    </source>
</reference>
<dbReference type="Proteomes" id="UP000046680">
    <property type="component" value="Unassembled WGS sequence"/>
</dbReference>
<dbReference type="Gene3D" id="3.40.1620.10">
    <property type="entry name" value="YefM-like domain"/>
    <property type="match status" value="1"/>
</dbReference>
<dbReference type="Proteomes" id="UP000050139">
    <property type="component" value="Unassembled WGS sequence"/>
</dbReference>
<dbReference type="EMBL" id="CNFT01001828">
    <property type="protein sequence ID" value="CKT66959.1"/>
    <property type="molecule type" value="Genomic_DNA"/>
</dbReference>
<reference evidence="15 27" key="7">
    <citation type="submission" date="2018-08" db="EMBL/GenBank/DDBJ databases">
        <authorList>
            <person name="Fokvardsen B D."/>
            <person name="Norman A."/>
        </authorList>
    </citation>
    <scope>NUCLEOTIDE SEQUENCE [LARGE SCALE GENOMIC DNA]</scope>
    <source>
        <strain evidence="15 27">DKC2</strain>
    </source>
</reference>
<comment type="similarity">
    <text evidence="1 2">Belongs to the phD/YefM antitoxin family.</text>
</comment>
<dbReference type="Proteomes" id="UP000189452">
    <property type="component" value="Chromosome"/>
</dbReference>
<sequence>MSEVASRELRNDTAGVLRRVRAGEDVTITVSGRPVAVLTPVRPRRRRWLSKTEFLSRLRGAQADPGLRNDLAVLAGDTTEDLGPIR</sequence>
<evidence type="ECO:0000313" key="17">
    <source>
        <dbReference type="Proteomes" id="UP000039217"/>
    </source>
</evidence>
<evidence type="ECO:0000313" key="7">
    <source>
        <dbReference type="EMBL" id="CLV78310.1"/>
    </source>
</evidence>
<dbReference type="Proteomes" id="UP000671119">
    <property type="component" value="Unassembled WGS sequence"/>
</dbReference>
<evidence type="ECO:0000313" key="25">
    <source>
        <dbReference type="Proteomes" id="UP000189452"/>
    </source>
</evidence>
<evidence type="ECO:0000313" key="20">
    <source>
        <dbReference type="Proteomes" id="UP000046947"/>
    </source>
</evidence>
<protein>
    <recommendedName>
        <fullName evidence="2">Antitoxin</fullName>
    </recommendedName>
</protein>
<dbReference type="Proteomes" id="UP000256381">
    <property type="component" value="Unassembled WGS sequence"/>
</dbReference>
<dbReference type="EMBL" id="LWDQ01000001">
    <property type="protein sequence ID" value="OMH58514.1"/>
    <property type="molecule type" value="Genomic_DNA"/>
</dbReference>
<dbReference type="EMBL" id="CHKL01000171">
    <property type="protein sequence ID" value="COW19896.1"/>
    <property type="molecule type" value="Genomic_DNA"/>
</dbReference>
<reference evidence="14" key="6">
    <citation type="submission" date="2018-07" db="EMBL/GenBank/DDBJ databases">
        <authorList>
            <person name="Shah S."/>
            <person name="Brown T."/>
            <person name="Auld S."/>
            <person name="Bratton K."/>
            <person name="Narechania A."/>
            <person name="Mathema B."/>
            <person name="Gandhi N."/>
        </authorList>
    </citation>
    <scope>NUCLEOTIDE SEQUENCE</scope>
    <source>
        <strain evidence="14">32301_S10</strain>
    </source>
</reference>
<name>A0A045J456_MYCTX</name>
<evidence type="ECO:0000256" key="1">
    <source>
        <dbReference type="ARBA" id="ARBA00009981"/>
    </source>
</evidence>
<evidence type="ECO:0000313" key="21">
    <source>
        <dbReference type="Proteomes" id="UP000048600"/>
    </source>
</evidence>
<evidence type="ECO:0000256" key="2">
    <source>
        <dbReference type="RuleBase" id="RU362080"/>
    </source>
</evidence>
<evidence type="ECO:0000313" key="12">
    <source>
        <dbReference type="EMBL" id="MBP0681895.1"/>
    </source>
</evidence>
<evidence type="ECO:0000313" key="22">
    <source>
        <dbReference type="Proteomes" id="UP000048948"/>
    </source>
</evidence>
<dbReference type="EMBL" id="LR027516">
    <property type="protein sequence ID" value="VCU48864.1"/>
    <property type="molecule type" value="Genomic_DNA"/>
</dbReference>
<dbReference type="AlphaFoldDB" id="A0A045J456"/>
<dbReference type="Pfam" id="PF02604">
    <property type="entry name" value="PhdYeFM_antitox"/>
    <property type="match status" value="1"/>
</dbReference>
<dbReference type="EMBL" id="CQQC01000451">
    <property type="protein sequence ID" value="CNV05378.1"/>
    <property type="molecule type" value="Genomic_DNA"/>
</dbReference>
<evidence type="ECO:0000313" key="8">
    <source>
        <dbReference type="EMBL" id="CNV05378.1"/>
    </source>
</evidence>
<evidence type="ECO:0000313" key="15">
    <source>
        <dbReference type="EMBL" id="VCU48864.1"/>
    </source>
</evidence>
<dbReference type="EMBL" id="CFOH01000154">
    <property type="protein sequence ID" value="CFE48861.1"/>
    <property type="molecule type" value="Genomic_DNA"/>
</dbReference>
<organism evidence="11 16">
    <name type="scientific">Mycobacterium tuberculosis</name>
    <dbReference type="NCBI Taxonomy" id="1773"/>
    <lineage>
        <taxon>Bacteria</taxon>
        <taxon>Bacillati</taxon>
        <taxon>Actinomycetota</taxon>
        <taxon>Actinomycetes</taxon>
        <taxon>Mycobacteriales</taxon>
        <taxon>Mycobacteriaceae</taxon>
        <taxon>Mycobacterium</taxon>
        <taxon>Mycobacterium tuberculosis complex</taxon>
    </lineage>
</organism>
<evidence type="ECO:0000313" key="9">
    <source>
        <dbReference type="EMBL" id="COV35396.1"/>
    </source>
</evidence>
<evidence type="ECO:0000313" key="6">
    <source>
        <dbReference type="EMBL" id="CKT66959.1"/>
    </source>
</evidence>
<evidence type="ECO:0000313" key="24">
    <source>
        <dbReference type="Proteomes" id="UP000050164"/>
    </source>
</evidence>
<evidence type="ECO:0000313" key="10">
    <source>
        <dbReference type="EMBL" id="COW19896.1"/>
    </source>
</evidence>
<evidence type="ECO:0000313" key="4">
    <source>
        <dbReference type="EMBL" id="CFR95119.1"/>
    </source>
</evidence>
<dbReference type="InterPro" id="IPR006442">
    <property type="entry name" value="Antitoxin_Phd/YefM"/>
</dbReference>
<evidence type="ECO:0000313" key="26">
    <source>
        <dbReference type="Proteomes" id="UP000256381"/>
    </source>
</evidence>
<reference evidence="12 28" key="8">
    <citation type="submission" date="2021-03" db="EMBL/GenBank/DDBJ databases">
        <title>Whole Genome Sequencing of Mycobacterium tuberculosis clinical isolates from Arunachal Pradesh, India.</title>
        <authorList>
            <person name="Singh S."/>
            <person name="Mudliar S.R."/>
            <person name="Kulsum U."/>
            <person name="Rufai S.B."/>
            <person name="Singh P.K."/>
            <person name="Umpo M."/>
            <person name="Nyori M."/>
        </authorList>
    </citation>
    <scope>NUCLEOTIDE SEQUENCE [LARGE SCALE GENOMIC DNA]</scope>
    <source>
        <strain evidence="12 28">OMICS/BPL/0142/20/SP</strain>
    </source>
</reference>
<dbReference type="Proteomes" id="UP000039021">
    <property type="component" value="Unassembled WGS sequence"/>
</dbReference>
<comment type="function">
    <text evidence="2">Antitoxin component of a type II toxin-antitoxin (TA) system.</text>
</comment>
<proteinExistence type="inferred from homology"/>
<dbReference type="SMR" id="A0A045J456"/>
<dbReference type="EMBL" id="QTBD01000043">
    <property type="protein sequence ID" value="REQ55982.1"/>
    <property type="molecule type" value="Genomic_DNA"/>
</dbReference>
<dbReference type="Proteomes" id="UP000050164">
    <property type="component" value="Unassembled WGS sequence"/>
</dbReference>
<dbReference type="Proteomes" id="UP000300237">
    <property type="component" value="Chromosome"/>
</dbReference>
<dbReference type="EMBL" id="COPH01000007">
    <property type="protein sequence ID" value="CLV78310.1"/>
    <property type="molecule type" value="Genomic_DNA"/>
</dbReference>
<evidence type="ECO:0000313" key="14">
    <source>
        <dbReference type="EMBL" id="REQ55982.1"/>
    </source>
</evidence>
<dbReference type="Proteomes" id="UP000039217">
    <property type="component" value="Unassembled WGS sequence"/>
</dbReference>
<dbReference type="EMBL" id="CSBK01000553">
    <property type="protein sequence ID" value="COX54995.1"/>
    <property type="molecule type" value="Genomic_DNA"/>
</dbReference>
<dbReference type="SUPFAM" id="SSF143120">
    <property type="entry name" value="YefM-like"/>
    <property type="match status" value="1"/>
</dbReference>
<dbReference type="PANTHER" id="PTHR35377">
    <property type="entry name" value="ANTITOXIN VAPB49-RELATED-RELATED"/>
    <property type="match status" value="1"/>
</dbReference>
<evidence type="ECO:0000313" key="11">
    <source>
        <dbReference type="EMBL" id="COX54995.1"/>
    </source>
</evidence>
<dbReference type="RefSeq" id="WP_003403244.1">
    <property type="nucleotide sequence ID" value="NZ_AP017901.1"/>
</dbReference>
<dbReference type="InterPro" id="IPR051416">
    <property type="entry name" value="phD-YefM_TA_antitoxins"/>
</dbReference>